<evidence type="ECO:0000313" key="1">
    <source>
        <dbReference type="EMBL" id="CAF4053196.1"/>
    </source>
</evidence>
<dbReference type="AlphaFoldDB" id="A0A819S4M5"/>
<protein>
    <submittedName>
        <fullName evidence="1">Uncharacterized protein</fullName>
    </submittedName>
</protein>
<comment type="caution">
    <text evidence="1">The sequence shown here is derived from an EMBL/GenBank/DDBJ whole genome shotgun (WGS) entry which is preliminary data.</text>
</comment>
<gene>
    <name evidence="1" type="ORF">OKA104_LOCUS32919</name>
</gene>
<dbReference type="Proteomes" id="UP000663881">
    <property type="component" value="Unassembled WGS sequence"/>
</dbReference>
<evidence type="ECO:0000313" key="2">
    <source>
        <dbReference type="Proteomes" id="UP000663881"/>
    </source>
</evidence>
<reference evidence="1" key="1">
    <citation type="submission" date="2021-02" db="EMBL/GenBank/DDBJ databases">
        <authorList>
            <person name="Nowell W R."/>
        </authorList>
    </citation>
    <scope>NUCLEOTIDE SEQUENCE</scope>
</reference>
<sequence>MSNSTLFNDSITGYITNISQENKKKKYYIKFTMQSENNREIDGWIFSSITGILTSPLGLALTNSMKNHTGLKISGKIDVIV</sequence>
<proteinExistence type="predicted"/>
<name>A0A819S4M5_9BILA</name>
<dbReference type="EMBL" id="CAJOAY010004069">
    <property type="protein sequence ID" value="CAF4053196.1"/>
    <property type="molecule type" value="Genomic_DNA"/>
</dbReference>
<accession>A0A819S4M5</accession>
<organism evidence="1 2">
    <name type="scientific">Adineta steineri</name>
    <dbReference type="NCBI Taxonomy" id="433720"/>
    <lineage>
        <taxon>Eukaryota</taxon>
        <taxon>Metazoa</taxon>
        <taxon>Spiralia</taxon>
        <taxon>Gnathifera</taxon>
        <taxon>Rotifera</taxon>
        <taxon>Eurotatoria</taxon>
        <taxon>Bdelloidea</taxon>
        <taxon>Adinetida</taxon>
        <taxon>Adinetidae</taxon>
        <taxon>Adineta</taxon>
    </lineage>
</organism>